<evidence type="ECO:0000313" key="2">
    <source>
        <dbReference type="Proteomes" id="UP000053558"/>
    </source>
</evidence>
<dbReference type="AlphaFoldDB" id="A0A5M3MHT8"/>
<dbReference type="KEGG" id="cput:CONPUDRAFT_74400"/>
<proteinExistence type="predicted"/>
<name>A0A5M3MHT8_CONPW</name>
<dbReference type="Proteomes" id="UP000053558">
    <property type="component" value="Unassembled WGS sequence"/>
</dbReference>
<comment type="caution">
    <text evidence="1">The sequence shown here is derived from an EMBL/GenBank/DDBJ whole genome shotgun (WGS) entry which is preliminary data.</text>
</comment>
<dbReference type="GeneID" id="19209233"/>
<reference evidence="2" key="1">
    <citation type="journal article" date="2012" name="Science">
        <title>The Paleozoic origin of enzymatic lignin decomposition reconstructed from 31 fungal genomes.</title>
        <authorList>
            <person name="Floudas D."/>
            <person name="Binder M."/>
            <person name="Riley R."/>
            <person name="Barry K."/>
            <person name="Blanchette R.A."/>
            <person name="Henrissat B."/>
            <person name="Martinez A.T."/>
            <person name="Otillar R."/>
            <person name="Spatafora J.W."/>
            <person name="Yadav J.S."/>
            <person name="Aerts A."/>
            <person name="Benoit I."/>
            <person name="Boyd A."/>
            <person name="Carlson A."/>
            <person name="Copeland A."/>
            <person name="Coutinho P.M."/>
            <person name="de Vries R.P."/>
            <person name="Ferreira P."/>
            <person name="Findley K."/>
            <person name="Foster B."/>
            <person name="Gaskell J."/>
            <person name="Glotzer D."/>
            <person name="Gorecki P."/>
            <person name="Heitman J."/>
            <person name="Hesse C."/>
            <person name="Hori C."/>
            <person name="Igarashi K."/>
            <person name="Jurgens J.A."/>
            <person name="Kallen N."/>
            <person name="Kersten P."/>
            <person name="Kohler A."/>
            <person name="Kuees U."/>
            <person name="Kumar T.K.A."/>
            <person name="Kuo A."/>
            <person name="LaButti K."/>
            <person name="Larrondo L.F."/>
            <person name="Lindquist E."/>
            <person name="Ling A."/>
            <person name="Lombard V."/>
            <person name="Lucas S."/>
            <person name="Lundell T."/>
            <person name="Martin R."/>
            <person name="McLaughlin D.J."/>
            <person name="Morgenstern I."/>
            <person name="Morin E."/>
            <person name="Murat C."/>
            <person name="Nagy L.G."/>
            <person name="Nolan M."/>
            <person name="Ohm R.A."/>
            <person name="Patyshakuliyeva A."/>
            <person name="Rokas A."/>
            <person name="Ruiz-Duenas F.J."/>
            <person name="Sabat G."/>
            <person name="Salamov A."/>
            <person name="Samejima M."/>
            <person name="Schmutz J."/>
            <person name="Slot J.C."/>
            <person name="St John F."/>
            <person name="Stenlid J."/>
            <person name="Sun H."/>
            <person name="Sun S."/>
            <person name="Syed K."/>
            <person name="Tsang A."/>
            <person name="Wiebenga A."/>
            <person name="Young D."/>
            <person name="Pisabarro A."/>
            <person name="Eastwood D.C."/>
            <person name="Martin F."/>
            <person name="Cullen D."/>
            <person name="Grigoriev I.V."/>
            <person name="Hibbett D.S."/>
        </authorList>
    </citation>
    <scope>NUCLEOTIDE SEQUENCE [LARGE SCALE GENOMIC DNA]</scope>
    <source>
        <strain evidence="2">RWD-64-598 SS2</strain>
    </source>
</reference>
<dbReference type="EMBL" id="JH711581">
    <property type="protein sequence ID" value="EIW78799.1"/>
    <property type="molecule type" value="Genomic_DNA"/>
</dbReference>
<accession>A0A5M3MHT8</accession>
<sequence>MAYAIAHHGKFVILEIHMSGGKVIWCRRDSYRYIKEYGGKPSMPLMPINEAEASRCFDRQFIIPVFPYTAGHINLSLGSGGAQMTCRRASRVSNALWGERNVQESRFAAAKSLYLCEKAISDGELGAHEQVHELTRTLLGYELDIESTLLTALREDQYGSSHGEVKKMAAVEVDLSETAG</sequence>
<organism evidence="1 2">
    <name type="scientific">Coniophora puteana (strain RWD-64-598)</name>
    <name type="common">Brown rot fungus</name>
    <dbReference type="NCBI Taxonomy" id="741705"/>
    <lineage>
        <taxon>Eukaryota</taxon>
        <taxon>Fungi</taxon>
        <taxon>Dikarya</taxon>
        <taxon>Basidiomycota</taxon>
        <taxon>Agaricomycotina</taxon>
        <taxon>Agaricomycetes</taxon>
        <taxon>Agaricomycetidae</taxon>
        <taxon>Boletales</taxon>
        <taxon>Coniophorineae</taxon>
        <taxon>Coniophoraceae</taxon>
        <taxon>Coniophora</taxon>
    </lineage>
</organism>
<dbReference type="RefSeq" id="XP_007770500.1">
    <property type="nucleotide sequence ID" value="XM_007772310.1"/>
</dbReference>
<protein>
    <submittedName>
        <fullName evidence="1">Uncharacterized protein</fullName>
    </submittedName>
</protein>
<evidence type="ECO:0000313" key="1">
    <source>
        <dbReference type="EMBL" id="EIW78799.1"/>
    </source>
</evidence>
<gene>
    <name evidence="1" type="ORF">CONPUDRAFT_74400</name>
</gene>
<keyword evidence="2" id="KW-1185">Reference proteome</keyword>